<dbReference type="EMBL" id="BAABME010045122">
    <property type="protein sequence ID" value="GAA0140198.1"/>
    <property type="molecule type" value="Genomic_DNA"/>
</dbReference>
<organism evidence="3 4">
    <name type="scientific">Lithospermum erythrorhizon</name>
    <name type="common">Purple gromwell</name>
    <name type="synonym">Lithospermum officinale var. erythrorhizon</name>
    <dbReference type="NCBI Taxonomy" id="34254"/>
    <lineage>
        <taxon>Eukaryota</taxon>
        <taxon>Viridiplantae</taxon>
        <taxon>Streptophyta</taxon>
        <taxon>Embryophyta</taxon>
        <taxon>Tracheophyta</taxon>
        <taxon>Spermatophyta</taxon>
        <taxon>Magnoliopsida</taxon>
        <taxon>eudicotyledons</taxon>
        <taxon>Gunneridae</taxon>
        <taxon>Pentapetalae</taxon>
        <taxon>asterids</taxon>
        <taxon>lamiids</taxon>
        <taxon>Boraginales</taxon>
        <taxon>Boraginaceae</taxon>
        <taxon>Boraginoideae</taxon>
        <taxon>Lithospermeae</taxon>
        <taxon>Lithospermum</taxon>
    </lineage>
</organism>
<evidence type="ECO:0000256" key="2">
    <source>
        <dbReference type="SAM" id="Phobius"/>
    </source>
</evidence>
<keyword evidence="4" id="KW-1185">Reference proteome</keyword>
<name>A0AAV3NMH2_LITER</name>
<proteinExistence type="predicted"/>
<feature type="compositionally biased region" description="Acidic residues" evidence="1">
    <location>
        <begin position="115"/>
        <end position="124"/>
    </location>
</feature>
<accession>A0AAV3NMH2</accession>
<feature type="transmembrane region" description="Helical" evidence="2">
    <location>
        <begin position="39"/>
        <end position="61"/>
    </location>
</feature>
<evidence type="ECO:0008006" key="5">
    <source>
        <dbReference type="Google" id="ProtNLM"/>
    </source>
</evidence>
<evidence type="ECO:0000256" key="1">
    <source>
        <dbReference type="SAM" id="MobiDB-lite"/>
    </source>
</evidence>
<dbReference type="AlphaFoldDB" id="A0AAV3NMH2"/>
<protein>
    <recommendedName>
        <fullName evidence="5">HMG box domain-containing protein</fullName>
    </recommendedName>
</protein>
<keyword evidence="2" id="KW-0472">Membrane</keyword>
<comment type="caution">
    <text evidence="3">The sequence shown here is derived from an EMBL/GenBank/DDBJ whole genome shotgun (WGS) entry which is preliminary data.</text>
</comment>
<keyword evidence="2" id="KW-1133">Transmembrane helix</keyword>
<reference evidence="3 4" key="1">
    <citation type="submission" date="2024-01" db="EMBL/GenBank/DDBJ databases">
        <title>The complete chloroplast genome sequence of Lithospermum erythrorhizon: insights into the phylogenetic relationship among Boraginaceae species and the maternal lineages of purple gromwells.</title>
        <authorList>
            <person name="Okada T."/>
            <person name="Watanabe K."/>
        </authorList>
    </citation>
    <scope>NUCLEOTIDE SEQUENCE [LARGE SCALE GENOMIC DNA]</scope>
</reference>
<keyword evidence="2" id="KW-0812">Transmembrane</keyword>
<sequence>MEGNLSNKNGIKMARKILFATILSICASSSKKISIYLDVVGKVLFMLILFALFRWAGLVFMDELSRAVAPFVPTLGGTNGGFGPPPAPPYNDTFFFAAGNNTQDPSAPPGAPELQEPDPLQEPDMDSVKERIRERLRIHRMGGPRFQIDDSEIERIINLKQQILDRMQELDPNNPFWTHYRNRLIRDYIIPSSGGEYKVSTLADKLNALWRDNPTESTIYQDLIRRRDLFHIEALSRGRTGAL</sequence>
<dbReference type="Proteomes" id="UP001454036">
    <property type="component" value="Unassembled WGS sequence"/>
</dbReference>
<feature type="region of interest" description="Disordered" evidence="1">
    <location>
        <begin position="99"/>
        <end position="124"/>
    </location>
</feature>
<evidence type="ECO:0000313" key="4">
    <source>
        <dbReference type="Proteomes" id="UP001454036"/>
    </source>
</evidence>
<gene>
    <name evidence="3" type="ORF">LIER_44050</name>
</gene>
<evidence type="ECO:0000313" key="3">
    <source>
        <dbReference type="EMBL" id="GAA0140198.1"/>
    </source>
</evidence>